<keyword evidence="1" id="KW-0106">Calcium</keyword>
<evidence type="ECO:0000313" key="4">
    <source>
        <dbReference type="Proteomes" id="UP000233551"/>
    </source>
</evidence>
<evidence type="ECO:0000259" key="2">
    <source>
        <dbReference type="PROSITE" id="PS50222"/>
    </source>
</evidence>
<dbReference type="InterPro" id="IPR002048">
    <property type="entry name" value="EF_hand_dom"/>
</dbReference>
<feature type="domain" description="EF-hand" evidence="2">
    <location>
        <begin position="53"/>
        <end position="88"/>
    </location>
</feature>
<dbReference type="GO" id="GO:0005509">
    <property type="term" value="F:calcium ion binding"/>
    <property type="evidence" value="ECO:0007669"/>
    <property type="project" value="InterPro"/>
</dbReference>
<name>A0A2I0KPM3_PUNGR</name>
<dbReference type="Gene3D" id="1.10.238.10">
    <property type="entry name" value="EF-hand"/>
    <property type="match status" value="1"/>
</dbReference>
<dbReference type="SMART" id="SM00054">
    <property type="entry name" value="EFh"/>
    <property type="match status" value="2"/>
</dbReference>
<dbReference type="Pfam" id="PF00036">
    <property type="entry name" value="EF-hand_1"/>
    <property type="match status" value="1"/>
</dbReference>
<reference evidence="3 4" key="1">
    <citation type="submission" date="2017-11" db="EMBL/GenBank/DDBJ databases">
        <title>De-novo sequencing of pomegranate (Punica granatum L.) genome.</title>
        <authorList>
            <person name="Akparov Z."/>
            <person name="Amiraslanov A."/>
            <person name="Hajiyeva S."/>
            <person name="Abbasov M."/>
            <person name="Kaur K."/>
            <person name="Hamwieh A."/>
            <person name="Solovyev V."/>
            <person name="Salamov A."/>
            <person name="Braich B."/>
            <person name="Kosarev P."/>
            <person name="Mahmoud A."/>
            <person name="Hajiyev E."/>
            <person name="Babayeva S."/>
            <person name="Izzatullayeva V."/>
            <person name="Mammadov A."/>
            <person name="Mammadov A."/>
            <person name="Sharifova S."/>
            <person name="Ojaghi J."/>
            <person name="Eynullazada K."/>
            <person name="Bayramov B."/>
            <person name="Abdulazimova A."/>
            <person name="Shahmuradov I."/>
        </authorList>
    </citation>
    <scope>NUCLEOTIDE SEQUENCE [LARGE SCALE GENOMIC DNA]</scope>
    <source>
        <strain evidence="4">cv. AG2017</strain>
        <tissue evidence="3">Leaf</tissue>
    </source>
</reference>
<evidence type="ECO:0000256" key="1">
    <source>
        <dbReference type="ARBA" id="ARBA00022837"/>
    </source>
</evidence>
<dbReference type="AlphaFoldDB" id="A0A2I0KPM3"/>
<proteinExistence type="predicted"/>
<dbReference type="STRING" id="22663.A0A2I0KPM3"/>
<gene>
    <name evidence="3" type="ORF">CRG98_009902</name>
</gene>
<dbReference type="PROSITE" id="PS50222">
    <property type="entry name" value="EF_HAND_2"/>
    <property type="match status" value="2"/>
</dbReference>
<dbReference type="SUPFAM" id="SSF47473">
    <property type="entry name" value="EF-hand"/>
    <property type="match status" value="1"/>
</dbReference>
<dbReference type="Pfam" id="PF13202">
    <property type="entry name" value="EF-hand_5"/>
    <property type="match status" value="1"/>
</dbReference>
<protein>
    <recommendedName>
        <fullName evidence="2">EF-hand domain-containing protein</fullName>
    </recommendedName>
</protein>
<dbReference type="InterPro" id="IPR018247">
    <property type="entry name" value="EF_Hand_1_Ca_BS"/>
</dbReference>
<keyword evidence="4" id="KW-1185">Reference proteome</keyword>
<dbReference type="EMBL" id="PGOL01000483">
    <property type="protein sequence ID" value="PKI69746.1"/>
    <property type="molecule type" value="Genomic_DNA"/>
</dbReference>
<dbReference type="Proteomes" id="UP000233551">
    <property type="component" value="Unassembled WGS sequence"/>
</dbReference>
<dbReference type="PROSITE" id="PS00018">
    <property type="entry name" value="EF_HAND_1"/>
    <property type="match status" value="2"/>
</dbReference>
<sequence>MAFKSRNVPSDGCRVMNLEEFKQWLKKFDSDKDGLISIEELSRAIRTTGHRWFSRGRGKKAIDAADSNHDGFIEEDEVEELVEFALKHLRIKIVAF</sequence>
<feature type="domain" description="EF-hand" evidence="2">
    <location>
        <begin position="16"/>
        <end position="51"/>
    </location>
</feature>
<evidence type="ECO:0000313" key="3">
    <source>
        <dbReference type="EMBL" id="PKI69746.1"/>
    </source>
</evidence>
<accession>A0A2I0KPM3</accession>
<comment type="caution">
    <text evidence="3">The sequence shown here is derived from an EMBL/GenBank/DDBJ whole genome shotgun (WGS) entry which is preliminary data.</text>
</comment>
<dbReference type="InterPro" id="IPR011992">
    <property type="entry name" value="EF-hand-dom_pair"/>
</dbReference>
<organism evidence="3 4">
    <name type="scientific">Punica granatum</name>
    <name type="common">Pomegranate</name>
    <dbReference type="NCBI Taxonomy" id="22663"/>
    <lineage>
        <taxon>Eukaryota</taxon>
        <taxon>Viridiplantae</taxon>
        <taxon>Streptophyta</taxon>
        <taxon>Embryophyta</taxon>
        <taxon>Tracheophyta</taxon>
        <taxon>Spermatophyta</taxon>
        <taxon>Magnoliopsida</taxon>
        <taxon>eudicotyledons</taxon>
        <taxon>Gunneridae</taxon>
        <taxon>Pentapetalae</taxon>
        <taxon>rosids</taxon>
        <taxon>malvids</taxon>
        <taxon>Myrtales</taxon>
        <taxon>Lythraceae</taxon>
        <taxon>Punica</taxon>
    </lineage>
</organism>